<evidence type="ECO:0000313" key="2">
    <source>
        <dbReference type="EMBL" id="UYW01114.1"/>
    </source>
</evidence>
<proteinExistence type="predicted"/>
<dbReference type="Proteomes" id="UP001163328">
    <property type="component" value="Chromosome"/>
</dbReference>
<gene>
    <name evidence="2" type="ORF">K5I29_11655</name>
</gene>
<feature type="signal peptide" evidence="1">
    <location>
        <begin position="1"/>
        <end position="19"/>
    </location>
</feature>
<evidence type="ECO:0000313" key="3">
    <source>
        <dbReference type="Proteomes" id="UP001163328"/>
    </source>
</evidence>
<organism evidence="2 3">
    <name type="scientific">Flavobacterium agricola</name>
    <dbReference type="NCBI Taxonomy" id="2870839"/>
    <lineage>
        <taxon>Bacteria</taxon>
        <taxon>Pseudomonadati</taxon>
        <taxon>Bacteroidota</taxon>
        <taxon>Flavobacteriia</taxon>
        <taxon>Flavobacteriales</taxon>
        <taxon>Flavobacteriaceae</taxon>
        <taxon>Flavobacterium</taxon>
    </lineage>
</organism>
<evidence type="ECO:0000256" key="1">
    <source>
        <dbReference type="SAM" id="SignalP"/>
    </source>
</evidence>
<accession>A0ABY6LXQ1</accession>
<sequence length="141" mass="16438">MKKLVPYIFILFSFFTTQAAEKPKNKSVVFVEQGIEFVVYKNGRFDYAPLRRNAGTSVHIATRNGSNININTNNRDRILVERDRAGRIVRINNVFILYHRNNKVAQIGGTFIDYKGPSVYASYDGYYSQRPMPRQHRPNYR</sequence>
<keyword evidence="3" id="KW-1185">Reference proteome</keyword>
<dbReference type="RefSeq" id="WP_264433513.1">
    <property type="nucleotide sequence ID" value="NZ_CP081495.1"/>
</dbReference>
<reference evidence="2" key="1">
    <citation type="submission" date="2021-08" db="EMBL/GenBank/DDBJ databases">
        <title>Flavobacterium sp. strain CC-SYL302.</title>
        <authorList>
            <person name="Lin S.-Y."/>
            <person name="Lee T.-H."/>
            <person name="Young C.-C."/>
        </authorList>
    </citation>
    <scope>NUCLEOTIDE SEQUENCE</scope>
    <source>
        <strain evidence="2">CC-SYL302</strain>
    </source>
</reference>
<feature type="chain" id="PRO_5046486921" evidence="1">
    <location>
        <begin position="20"/>
        <end position="141"/>
    </location>
</feature>
<dbReference type="EMBL" id="CP081495">
    <property type="protein sequence ID" value="UYW01114.1"/>
    <property type="molecule type" value="Genomic_DNA"/>
</dbReference>
<keyword evidence="1" id="KW-0732">Signal</keyword>
<protein>
    <submittedName>
        <fullName evidence="2">Uncharacterized protein</fullName>
    </submittedName>
</protein>
<name>A0ABY6LXQ1_9FLAO</name>